<dbReference type="InterPro" id="IPR036259">
    <property type="entry name" value="MFS_trans_sf"/>
</dbReference>
<sequence>MAGALLSAAMLELAAAFSPSYEFLMVIRAIQGVALSGFPANAMAYVGEEFLPHQAGTFMGIYISGTAIGGMMGRLMAGWLTAWYSWQIAMIVLSIIAAFTAFWFILVLPRSQYRGREAGKTLGLFESLRCAVKGRRLLYLYICGFLIMGSFVAFFNYISYHLMAEPYQLSPAAIGSLFLLNIPGIMFAPIVGRLMVRYTPATILTLGIIVMVIGCVMTLATSFISILIGMIVLGTAFAANHATISSWVGRCANFDQAQAAAWYLTFYYAGSVVVGTAGGPFWSSYAWPGVVGMITVMLLVALGIIVCQHKFMVTDNG</sequence>
<feature type="transmembrane region" description="Helical" evidence="8">
    <location>
        <begin position="58"/>
        <end position="77"/>
    </location>
</feature>
<evidence type="ECO:0000256" key="4">
    <source>
        <dbReference type="ARBA" id="ARBA00022475"/>
    </source>
</evidence>
<feature type="transmembrane region" description="Helical" evidence="8">
    <location>
        <begin position="203"/>
        <end position="220"/>
    </location>
</feature>
<keyword evidence="4" id="KW-1003">Cell membrane</keyword>
<dbReference type="STRING" id="112901.SAMN04488500_101170"/>
<organism evidence="10 11">
    <name type="scientific">Sporomusa malonica</name>
    <dbReference type="NCBI Taxonomy" id="112901"/>
    <lineage>
        <taxon>Bacteria</taxon>
        <taxon>Bacillati</taxon>
        <taxon>Bacillota</taxon>
        <taxon>Negativicutes</taxon>
        <taxon>Selenomonadales</taxon>
        <taxon>Sporomusaceae</taxon>
        <taxon>Sporomusa</taxon>
    </lineage>
</organism>
<dbReference type="SUPFAM" id="SSF103473">
    <property type="entry name" value="MFS general substrate transporter"/>
    <property type="match status" value="1"/>
</dbReference>
<dbReference type="PROSITE" id="PS50850">
    <property type="entry name" value="MFS"/>
    <property type="match status" value="1"/>
</dbReference>
<dbReference type="Pfam" id="PF07690">
    <property type="entry name" value="MFS_1"/>
    <property type="match status" value="1"/>
</dbReference>
<dbReference type="InterPro" id="IPR020846">
    <property type="entry name" value="MFS_dom"/>
</dbReference>
<feature type="transmembrane region" description="Helical" evidence="8">
    <location>
        <begin position="172"/>
        <end position="191"/>
    </location>
</feature>
<evidence type="ECO:0000256" key="5">
    <source>
        <dbReference type="ARBA" id="ARBA00022692"/>
    </source>
</evidence>
<evidence type="ECO:0000256" key="3">
    <source>
        <dbReference type="ARBA" id="ARBA00022448"/>
    </source>
</evidence>
<evidence type="ECO:0000313" key="10">
    <source>
        <dbReference type="EMBL" id="SMC33061.1"/>
    </source>
</evidence>
<feature type="transmembrane region" description="Helical" evidence="8">
    <location>
        <begin position="138"/>
        <end position="160"/>
    </location>
</feature>
<keyword evidence="11" id="KW-1185">Reference proteome</keyword>
<keyword evidence="7 8" id="KW-0472">Membrane</keyword>
<gene>
    <name evidence="10" type="ORF">SAMN04488500_101170</name>
</gene>
<dbReference type="Gene3D" id="1.20.1250.20">
    <property type="entry name" value="MFS general substrate transporter like domains"/>
    <property type="match status" value="1"/>
</dbReference>
<keyword evidence="5 8" id="KW-0812">Transmembrane</keyword>
<dbReference type="GO" id="GO:0005886">
    <property type="term" value="C:plasma membrane"/>
    <property type="evidence" value="ECO:0007669"/>
    <property type="project" value="UniProtKB-SubCell"/>
</dbReference>
<comment type="similarity">
    <text evidence="2">Belongs to the major facilitator superfamily.</text>
</comment>
<dbReference type="CDD" id="cd17324">
    <property type="entry name" value="MFS_NepI_like"/>
    <property type="match status" value="1"/>
</dbReference>
<feature type="transmembrane region" description="Helical" evidence="8">
    <location>
        <begin position="26"/>
        <end position="46"/>
    </location>
</feature>
<dbReference type="AlphaFoldDB" id="A0A1W1YB83"/>
<dbReference type="PANTHER" id="PTHR43271:SF1">
    <property type="entry name" value="INNER MEMBRANE TRANSPORT PROTEIN YNFM"/>
    <property type="match status" value="1"/>
</dbReference>
<evidence type="ECO:0000313" key="11">
    <source>
        <dbReference type="Proteomes" id="UP000192738"/>
    </source>
</evidence>
<dbReference type="EMBL" id="FWXI01000001">
    <property type="protein sequence ID" value="SMC33061.1"/>
    <property type="molecule type" value="Genomic_DNA"/>
</dbReference>
<dbReference type="GO" id="GO:0022857">
    <property type="term" value="F:transmembrane transporter activity"/>
    <property type="evidence" value="ECO:0007669"/>
    <property type="project" value="InterPro"/>
</dbReference>
<proteinExistence type="inferred from homology"/>
<feature type="transmembrane region" description="Helical" evidence="8">
    <location>
        <begin position="285"/>
        <end position="307"/>
    </location>
</feature>
<keyword evidence="6 8" id="KW-1133">Transmembrane helix</keyword>
<comment type="subcellular location">
    <subcellularLocation>
        <location evidence="1">Cell membrane</location>
        <topology evidence="1">Multi-pass membrane protein</topology>
    </subcellularLocation>
</comment>
<feature type="transmembrane region" description="Helical" evidence="8">
    <location>
        <begin position="226"/>
        <end position="248"/>
    </location>
</feature>
<protein>
    <submittedName>
        <fullName evidence="10">MFS transporter, YNFM family, putative membrane transport protein</fullName>
    </submittedName>
</protein>
<evidence type="ECO:0000256" key="2">
    <source>
        <dbReference type="ARBA" id="ARBA00008335"/>
    </source>
</evidence>
<feature type="domain" description="Major facilitator superfamily (MFS) profile" evidence="9">
    <location>
        <begin position="1"/>
        <end position="310"/>
    </location>
</feature>
<keyword evidence="3" id="KW-0813">Transport</keyword>
<feature type="transmembrane region" description="Helical" evidence="8">
    <location>
        <begin position="260"/>
        <end position="279"/>
    </location>
</feature>
<dbReference type="Proteomes" id="UP000192738">
    <property type="component" value="Unassembled WGS sequence"/>
</dbReference>
<name>A0A1W1YB83_9FIRM</name>
<accession>A0A1W1YB83</accession>
<reference evidence="10 11" key="1">
    <citation type="submission" date="2017-04" db="EMBL/GenBank/DDBJ databases">
        <authorList>
            <person name="Afonso C.L."/>
            <person name="Miller P.J."/>
            <person name="Scott M.A."/>
            <person name="Spackman E."/>
            <person name="Goraichik I."/>
            <person name="Dimitrov K.M."/>
            <person name="Suarez D.L."/>
            <person name="Swayne D.E."/>
        </authorList>
    </citation>
    <scope>NUCLEOTIDE SEQUENCE [LARGE SCALE GENOMIC DNA]</scope>
    <source>
        <strain evidence="10 11">DSM 5090</strain>
    </source>
</reference>
<evidence type="ECO:0000256" key="6">
    <source>
        <dbReference type="ARBA" id="ARBA00022989"/>
    </source>
</evidence>
<dbReference type="InterPro" id="IPR011701">
    <property type="entry name" value="MFS"/>
</dbReference>
<evidence type="ECO:0000256" key="7">
    <source>
        <dbReference type="ARBA" id="ARBA00023136"/>
    </source>
</evidence>
<dbReference type="PANTHER" id="PTHR43271">
    <property type="entry name" value="BLL2771 PROTEIN"/>
    <property type="match status" value="1"/>
</dbReference>
<evidence type="ECO:0000259" key="9">
    <source>
        <dbReference type="PROSITE" id="PS50850"/>
    </source>
</evidence>
<feature type="transmembrane region" description="Helical" evidence="8">
    <location>
        <begin position="83"/>
        <end position="108"/>
    </location>
</feature>
<evidence type="ECO:0000256" key="1">
    <source>
        <dbReference type="ARBA" id="ARBA00004651"/>
    </source>
</evidence>
<evidence type="ECO:0000256" key="8">
    <source>
        <dbReference type="SAM" id="Phobius"/>
    </source>
</evidence>